<dbReference type="GeneID" id="81444071"/>
<reference evidence="6" key="2">
    <citation type="journal article" date="2023" name="IMA Fungus">
        <title>Comparative genomic study of the Penicillium genus elucidates a diverse pangenome and 15 lateral gene transfer events.</title>
        <authorList>
            <person name="Petersen C."/>
            <person name="Sorensen T."/>
            <person name="Nielsen M.R."/>
            <person name="Sondergaard T.E."/>
            <person name="Sorensen J.L."/>
            <person name="Fitzpatrick D.A."/>
            <person name="Frisvad J.C."/>
            <person name="Nielsen K.L."/>
        </authorList>
    </citation>
    <scope>NUCLEOTIDE SEQUENCE</scope>
    <source>
        <strain evidence="6">IBT 29864</strain>
    </source>
</reference>
<comment type="caution">
    <text evidence="6">The sequence shown here is derived from an EMBL/GenBank/DDBJ whole genome shotgun (WGS) entry which is preliminary data.</text>
</comment>
<dbReference type="GO" id="GO:0000981">
    <property type="term" value="F:DNA-binding transcription factor activity, RNA polymerase II-specific"/>
    <property type="evidence" value="ECO:0007669"/>
    <property type="project" value="InterPro"/>
</dbReference>
<dbReference type="AlphaFoldDB" id="A0A9W9RG81"/>
<protein>
    <recommendedName>
        <fullName evidence="5">Zn(2)-C6 fungal-type domain-containing protein</fullName>
    </recommendedName>
</protein>
<dbReference type="Gene3D" id="4.10.240.10">
    <property type="entry name" value="Zn(2)-C6 fungal-type DNA-binding domain"/>
    <property type="match status" value="1"/>
</dbReference>
<dbReference type="InterPro" id="IPR001138">
    <property type="entry name" value="Zn2Cys6_DnaBD"/>
</dbReference>
<evidence type="ECO:0000256" key="2">
    <source>
        <dbReference type="ARBA" id="ARBA00023125"/>
    </source>
</evidence>
<evidence type="ECO:0000256" key="3">
    <source>
        <dbReference type="ARBA" id="ARBA00023163"/>
    </source>
</evidence>
<dbReference type="PROSITE" id="PS50048">
    <property type="entry name" value="ZN2_CY6_FUNGAL_2"/>
    <property type="match status" value="1"/>
</dbReference>
<dbReference type="PROSITE" id="PS00463">
    <property type="entry name" value="ZN2_CY6_FUNGAL_1"/>
    <property type="match status" value="1"/>
</dbReference>
<evidence type="ECO:0000313" key="6">
    <source>
        <dbReference type="EMBL" id="KAJ5359566.1"/>
    </source>
</evidence>
<keyword evidence="1" id="KW-0805">Transcription regulation</keyword>
<keyword evidence="3" id="KW-0804">Transcription</keyword>
<sequence length="479" mass="54365">MFKSCNYCRHRKKKCALDGPWASRCTECEHLDLICEFSRRQPSQKRRQTSQRIASRVSAAAAVSSPKNRSWASTGSVVSVVKDGDSQLNSADTKYPQGQKIILKDETPLVLESTTTKYREHIQPLTPFLPSEMIHELDENWDLTLQQCVELAARIWLHSTPHADISQQASHTLKTITQSEMTLPCLAGVLLMILRFPVENDCIQRIFGTIHASLLMGQDLPAPILAGAVVANTWLRLVGSSLEPLDISENYLMNFAESVDHSTFAHHYLRISDLGLRLDQLRILEERDGFGPDAKLSWCRLEYECLFWAVQLPTSLLDLRDEMPARPEAITIHSLHNLVVLTFYATVLSRQDTLGTLLALRPVPGVLHYVCSLIRSVFICPREILIHWSLLSDIQAATARIVLQLWRQTQFENFQGLLNLWDDALGRYPELAQEVRDEIGPGPWNIDQTDGYSVFWTFRDLRSLHLQDAFPQLAEATMP</sequence>
<dbReference type="EMBL" id="JAPZBS010000009">
    <property type="protein sequence ID" value="KAJ5359566.1"/>
    <property type="molecule type" value="Genomic_DNA"/>
</dbReference>
<keyword evidence="4" id="KW-0539">Nucleus</keyword>
<dbReference type="SUPFAM" id="SSF57701">
    <property type="entry name" value="Zn2/Cys6 DNA-binding domain"/>
    <property type="match status" value="1"/>
</dbReference>
<evidence type="ECO:0000256" key="4">
    <source>
        <dbReference type="ARBA" id="ARBA00023242"/>
    </source>
</evidence>
<feature type="domain" description="Zn(2)-C6 fungal-type" evidence="5">
    <location>
        <begin position="4"/>
        <end position="37"/>
    </location>
</feature>
<dbReference type="RefSeq" id="XP_056550852.1">
    <property type="nucleotide sequence ID" value="XM_056704892.1"/>
</dbReference>
<keyword evidence="2" id="KW-0238">DNA-binding</keyword>
<dbReference type="GO" id="GO:0008270">
    <property type="term" value="F:zinc ion binding"/>
    <property type="evidence" value="ECO:0007669"/>
    <property type="project" value="InterPro"/>
</dbReference>
<evidence type="ECO:0000259" key="5">
    <source>
        <dbReference type="PROSITE" id="PS50048"/>
    </source>
</evidence>
<reference evidence="6" key="1">
    <citation type="submission" date="2022-11" db="EMBL/GenBank/DDBJ databases">
        <authorList>
            <person name="Petersen C."/>
        </authorList>
    </citation>
    <scope>NUCLEOTIDE SEQUENCE</scope>
    <source>
        <strain evidence="6">IBT 29864</strain>
    </source>
</reference>
<dbReference type="CDD" id="cd00067">
    <property type="entry name" value="GAL4"/>
    <property type="match status" value="1"/>
</dbReference>
<proteinExistence type="predicted"/>
<dbReference type="OrthoDB" id="2740448at2759"/>
<evidence type="ECO:0000313" key="7">
    <source>
        <dbReference type="Proteomes" id="UP001147782"/>
    </source>
</evidence>
<gene>
    <name evidence="6" type="ORF">N7496_011979</name>
</gene>
<keyword evidence="7" id="KW-1185">Reference proteome</keyword>
<evidence type="ECO:0000256" key="1">
    <source>
        <dbReference type="ARBA" id="ARBA00023015"/>
    </source>
</evidence>
<name>A0A9W9RG81_9EURO</name>
<dbReference type="InterPro" id="IPR036864">
    <property type="entry name" value="Zn2-C6_fun-type_DNA-bd_sf"/>
</dbReference>
<dbReference type="GO" id="GO:0003677">
    <property type="term" value="F:DNA binding"/>
    <property type="evidence" value="ECO:0007669"/>
    <property type="project" value="UniProtKB-KW"/>
</dbReference>
<organism evidence="6 7">
    <name type="scientific">Penicillium cataractarum</name>
    <dbReference type="NCBI Taxonomy" id="2100454"/>
    <lineage>
        <taxon>Eukaryota</taxon>
        <taxon>Fungi</taxon>
        <taxon>Dikarya</taxon>
        <taxon>Ascomycota</taxon>
        <taxon>Pezizomycotina</taxon>
        <taxon>Eurotiomycetes</taxon>
        <taxon>Eurotiomycetidae</taxon>
        <taxon>Eurotiales</taxon>
        <taxon>Aspergillaceae</taxon>
        <taxon>Penicillium</taxon>
    </lineage>
</organism>
<dbReference type="Proteomes" id="UP001147782">
    <property type="component" value="Unassembled WGS sequence"/>
</dbReference>
<accession>A0A9W9RG81</accession>